<dbReference type="PANTHER" id="PTHR10204:SF34">
    <property type="entry name" value="NAD(P)H DEHYDROGENASE [QUINONE] 1 ISOFORM 1"/>
    <property type="match status" value="1"/>
</dbReference>
<dbReference type="EMBL" id="BDQX01000458">
    <property type="protein sequence ID" value="GBG12373.1"/>
    <property type="molecule type" value="Genomic_DNA"/>
</dbReference>
<dbReference type="InterPro" id="IPR003680">
    <property type="entry name" value="Flavodoxin_fold"/>
</dbReference>
<evidence type="ECO:0000259" key="3">
    <source>
        <dbReference type="Pfam" id="PF02525"/>
    </source>
</evidence>
<evidence type="ECO:0000313" key="4">
    <source>
        <dbReference type="EMBL" id="GBG12373.1"/>
    </source>
</evidence>
<dbReference type="InterPro" id="IPR051545">
    <property type="entry name" value="NAD(P)H_dehydrogenase_qn"/>
</dbReference>
<keyword evidence="5" id="KW-1185">Reference proteome</keyword>
<evidence type="ECO:0000313" key="5">
    <source>
        <dbReference type="Proteomes" id="UP000245202"/>
    </source>
</evidence>
<dbReference type="SUPFAM" id="SSF52218">
    <property type="entry name" value="Flavoproteins"/>
    <property type="match status" value="1"/>
</dbReference>
<evidence type="ECO:0000256" key="2">
    <source>
        <dbReference type="ARBA" id="ARBA00023002"/>
    </source>
</evidence>
<dbReference type="GO" id="GO:0005829">
    <property type="term" value="C:cytosol"/>
    <property type="evidence" value="ECO:0007669"/>
    <property type="project" value="TreeGrafter"/>
</dbReference>
<dbReference type="AlphaFoldDB" id="A0A2R5F625"/>
<comment type="similarity">
    <text evidence="1">Belongs to the NAD(P)H dehydrogenase (quinone) family.</text>
</comment>
<sequence>MTLTNKSNILIINGHPDSASFNAALADAYATGALGSGAQVRRLNLAELAFNPILSFGYRKRTELEPDLIRAQELIRWAHHLVFVYPTWWGAMPALLKGFIDRVFLPGFAFKYRENSALWDKLLVGRTAHLLVTMDTPSWYNRLVYRNAGHIVMKKNILKFCGINPVRITELTPIKPSTPEQRAKWLKKAKTLGEKMS</sequence>
<reference evidence="4 5" key="1">
    <citation type="submission" date="2017-08" db="EMBL/GenBank/DDBJ databases">
        <title>Substantial Increase in Enzyme Production by Combined Drug-Resistance Mutations in Paenibacillus agaridevorans.</title>
        <authorList>
            <person name="Tanaka Y."/>
            <person name="Funane K."/>
            <person name="Hosaka T."/>
            <person name="Shiwa Y."/>
            <person name="Fujita N."/>
            <person name="Miyazaki T."/>
            <person name="Yoshikawa H."/>
            <person name="Murakami K."/>
            <person name="Kasahara K."/>
            <person name="Inaoka T."/>
            <person name="Hiraga Y."/>
            <person name="Ochi K."/>
        </authorList>
    </citation>
    <scope>NUCLEOTIDE SEQUENCE [LARGE SCALE GENOMIC DNA]</scope>
    <source>
        <strain evidence="4 5">T-3040</strain>
    </source>
</reference>
<dbReference type="Proteomes" id="UP000245202">
    <property type="component" value="Unassembled WGS sequence"/>
</dbReference>
<proteinExistence type="inferred from homology"/>
<feature type="domain" description="Flavodoxin-like fold" evidence="3">
    <location>
        <begin position="8"/>
        <end position="188"/>
    </location>
</feature>
<comment type="caution">
    <text evidence="4">The sequence shown here is derived from an EMBL/GenBank/DDBJ whole genome shotgun (WGS) entry which is preliminary data.</text>
</comment>
<name>A0A2R5F625_9BACL</name>
<dbReference type="Gene3D" id="3.40.50.360">
    <property type="match status" value="1"/>
</dbReference>
<keyword evidence="2" id="KW-0560">Oxidoreductase</keyword>
<organism evidence="4 5">
    <name type="scientific">Paenibacillus agaridevorans</name>
    <dbReference type="NCBI Taxonomy" id="171404"/>
    <lineage>
        <taxon>Bacteria</taxon>
        <taxon>Bacillati</taxon>
        <taxon>Bacillota</taxon>
        <taxon>Bacilli</taxon>
        <taxon>Bacillales</taxon>
        <taxon>Paenibacillaceae</taxon>
        <taxon>Paenibacillus</taxon>
    </lineage>
</organism>
<dbReference type="GO" id="GO:0003955">
    <property type="term" value="F:NAD(P)H dehydrogenase (quinone) activity"/>
    <property type="evidence" value="ECO:0007669"/>
    <property type="project" value="TreeGrafter"/>
</dbReference>
<dbReference type="RefSeq" id="WP_108996372.1">
    <property type="nucleotide sequence ID" value="NZ_BDQX01000458.1"/>
</dbReference>
<gene>
    <name evidence="4" type="ORF">PAT3040_07248</name>
</gene>
<dbReference type="PANTHER" id="PTHR10204">
    <property type="entry name" value="NAD P H OXIDOREDUCTASE-RELATED"/>
    <property type="match status" value="1"/>
</dbReference>
<protein>
    <submittedName>
        <fullName evidence="4">NADPH:quinone reductase</fullName>
    </submittedName>
</protein>
<dbReference type="Pfam" id="PF02525">
    <property type="entry name" value="Flavodoxin_2"/>
    <property type="match status" value="1"/>
</dbReference>
<dbReference type="InterPro" id="IPR029039">
    <property type="entry name" value="Flavoprotein-like_sf"/>
</dbReference>
<evidence type="ECO:0000256" key="1">
    <source>
        <dbReference type="ARBA" id="ARBA00006252"/>
    </source>
</evidence>
<accession>A0A2R5F625</accession>